<dbReference type="PROSITE" id="PS00028">
    <property type="entry name" value="ZINC_FINGER_C2H2_1"/>
    <property type="match status" value="1"/>
</dbReference>
<keyword evidence="12" id="KW-1185">Reference proteome</keyword>
<evidence type="ECO:0000256" key="8">
    <source>
        <dbReference type="PROSITE-ProRule" id="PRU00042"/>
    </source>
</evidence>
<evidence type="ECO:0000256" key="6">
    <source>
        <dbReference type="ARBA" id="ARBA00023163"/>
    </source>
</evidence>
<comment type="caution">
    <text evidence="11">The sequence shown here is derived from an EMBL/GenBank/DDBJ whole genome shotgun (WGS) entry which is preliminary data.</text>
</comment>
<dbReference type="PROSITE" id="PS50157">
    <property type="entry name" value="ZINC_FINGER_C2H2_2"/>
    <property type="match status" value="1"/>
</dbReference>
<dbReference type="GO" id="GO:0008270">
    <property type="term" value="F:zinc ion binding"/>
    <property type="evidence" value="ECO:0007669"/>
    <property type="project" value="UniProtKB-KW"/>
</dbReference>
<dbReference type="Pfam" id="PF13912">
    <property type="entry name" value="zf-C2H2_6"/>
    <property type="match status" value="1"/>
</dbReference>
<dbReference type="GO" id="GO:0005634">
    <property type="term" value="C:nucleus"/>
    <property type="evidence" value="ECO:0007669"/>
    <property type="project" value="UniProtKB-SubCell"/>
</dbReference>
<keyword evidence="4" id="KW-0862">Zinc</keyword>
<dbReference type="InterPro" id="IPR052426">
    <property type="entry name" value="Plant_dev_regulator"/>
</dbReference>
<evidence type="ECO:0000256" key="5">
    <source>
        <dbReference type="ARBA" id="ARBA00023015"/>
    </source>
</evidence>
<feature type="region of interest" description="Disordered" evidence="9">
    <location>
        <begin position="1"/>
        <end position="48"/>
    </location>
</feature>
<feature type="compositionally biased region" description="Basic and acidic residues" evidence="9">
    <location>
        <begin position="1"/>
        <end position="11"/>
    </location>
</feature>
<dbReference type="Gene3D" id="3.30.160.60">
    <property type="entry name" value="Classic Zinc Finger"/>
    <property type="match status" value="1"/>
</dbReference>
<accession>A0A8T0WZW8</accession>
<dbReference type="Proteomes" id="UP000823388">
    <property type="component" value="Chromosome 1N"/>
</dbReference>
<keyword evidence="5" id="KW-0805">Transcription regulation</keyword>
<feature type="region of interest" description="Disordered" evidence="9">
    <location>
        <begin position="161"/>
        <end position="205"/>
    </location>
</feature>
<evidence type="ECO:0000256" key="4">
    <source>
        <dbReference type="ARBA" id="ARBA00022833"/>
    </source>
</evidence>
<evidence type="ECO:0000256" key="3">
    <source>
        <dbReference type="ARBA" id="ARBA00022771"/>
    </source>
</evidence>
<evidence type="ECO:0000313" key="11">
    <source>
        <dbReference type="EMBL" id="KAG2655051.1"/>
    </source>
</evidence>
<dbReference type="InterPro" id="IPR013087">
    <property type="entry name" value="Znf_C2H2_type"/>
</dbReference>
<feature type="compositionally biased region" description="Basic and acidic residues" evidence="9">
    <location>
        <begin position="171"/>
        <end position="191"/>
    </location>
</feature>
<reference evidence="11 12" key="1">
    <citation type="submission" date="2020-05" db="EMBL/GenBank/DDBJ databases">
        <title>WGS assembly of Panicum virgatum.</title>
        <authorList>
            <person name="Lovell J.T."/>
            <person name="Jenkins J."/>
            <person name="Shu S."/>
            <person name="Juenger T.E."/>
            <person name="Schmutz J."/>
        </authorList>
    </citation>
    <scope>NUCLEOTIDE SEQUENCE [LARGE SCALE GENOMIC DNA]</scope>
    <source>
        <strain evidence="12">cv. AP13</strain>
    </source>
</reference>
<sequence length="205" mass="21375">MDLSQETKDNKASPSGEAPDDDKELQKQRAGSSGGGDDNDDDEGTRQPYKCTFCRRGFPTAQALGGHMNVHRRHRGRPTTGAAAVQGITSSSRSGCYEQQQQPYHSTTAATTVVAFGGQTHPASVVASSMAAGGAALLHAERHQQQPHELRLFGRDCAAGGRAKEGGAAGDARRDRCYAKDGDGGGDHGGAEELDLELRLGGAGS</sequence>
<evidence type="ECO:0000313" key="12">
    <source>
        <dbReference type="Proteomes" id="UP000823388"/>
    </source>
</evidence>
<keyword evidence="7" id="KW-0539">Nucleus</keyword>
<keyword evidence="2" id="KW-0479">Metal-binding</keyword>
<name>A0A8T0WZW8_PANVG</name>
<evidence type="ECO:0000259" key="10">
    <source>
        <dbReference type="PROSITE" id="PS50157"/>
    </source>
</evidence>
<dbReference type="InterPro" id="IPR036236">
    <property type="entry name" value="Znf_C2H2_sf"/>
</dbReference>
<evidence type="ECO:0000256" key="2">
    <source>
        <dbReference type="ARBA" id="ARBA00022723"/>
    </source>
</evidence>
<proteinExistence type="predicted"/>
<evidence type="ECO:0000256" key="9">
    <source>
        <dbReference type="SAM" id="MobiDB-lite"/>
    </source>
</evidence>
<dbReference type="PANTHER" id="PTHR45801">
    <property type="entry name" value="OS07G0101800 PROTEIN"/>
    <property type="match status" value="1"/>
</dbReference>
<evidence type="ECO:0000256" key="7">
    <source>
        <dbReference type="ARBA" id="ARBA00023242"/>
    </source>
</evidence>
<dbReference type="AlphaFoldDB" id="A0A8T0WZW8"/>
<gene>
    <name evidence="11" type="ORF">PVAP13_1NG553900</name>
</gene>
<feature type="domain" description="C2H2-type" evidence="10">
    <location>
        <begin position="49"/>
        <end position="76"/>
    </location>
</feature>
<evidence type="ECO:0000256" key="1">
    <source>
        <dbReference type="ARBA" id="ARBA00004123"/>
    </source>
</evidence>
<dbReference type="PANTHER" id="PTHR45801:SF117">
    <property type="entry name" value="OS07G0417400 PROTEIN"/>
    <property type="match status" value="1"/>
</dbReference>
<dbReference type="SUPFAM" id="SSF57667">
    <property type="entry name" value="beta-beta-alpha zinc fingers"/>
    <property type="match status" value="1"/>
</dbReference>
<comment type="subcellular location">
    <subcellularLocation>
        <location evidence="1">Nucleus</location>
    </subcellularLocation>
</comment>
<dbReference type="SMART" id="SM00355">
    <property type="entry name" value="ZnF_C2H2"/>
    <property type="match status" value="1"/>
</dbReference>
<protein>
    <recommendedName>
        <fullName evidence="10">C2H2-type domain-containing protein</fullName>
    </recommendedName>
</protein>
<keyword evidence="3 8" id="KW-0863">Zinc-finger</keyword>
<keyword evidence="6" id="KW-0804">Transcription</keyword>
<organism evidence="11 12">
    <name type="scientific">Panicum virgatum</name>
    <name type="common">Blackwell switchgrass</name>
    <dbReference type="NCBI Taxonomy" id="38727"/>
    <lineage>
        <taxon>Eukaryota</taxon>
        <taxon>Viridiplantae</taxon>
        <taxon>Streptophyta</taxon>
        <taxon>Embryophyta</taxon>
        <taxon>Tracheophyta</taxon>
        <taxon>Spermatophyta</taxon>
        <taxon>Magnoliopsida</taxon>
        <taxon>Liliopsida</taxon>
        <taxon>Poales</taxon>
        <taxon>Poaceae</taxon>
        <taxon>PACMAD clade</taxon>
        <taxon>Panicoideae</taxon>
        <taxon>Panicodae</taxon>
        <taxon>Paniceae</taxon>
        <taxon>Panicinae</taxon>
        <taxon>Panicum</taxon>
        <taxon>Panicum sect. Hiantes</taxon>
    </lineage>
</organism>
<dbReference type="EMBL" id="CM029038">
    <property type="protein sequence ID" value="KAG2655051.1"/>
    <property type="molecule type" value="Genomic_DNA"/>
</dbReference>